<organism evidence="2 3">
    <name type="scientific">Phaseolus vulgaris</name>
    <name type="common">Kidney bean</name>
    <name type="synonym">French bean</name>
    <dbReference type="NCBI Taxonomy" id="3885"/>
    <lineage>
        <taxon>Eukaryota</taxon>
        <taxon>Viridiplantae</taxon>
        <taxon>Streptophyta</taxon>
        <taxon>Embryophyta</taxon>
        <taxon>Tracheophyta</taxon>
        <taxon>Spermatophyta</taxon>
        <taxon>Magnoliopsida</taxon>
        <taxon>eudicotyledons</taxon>
        <taxon>Gunneridae</taxon>
        <taxon>Pentapetalae</taxon>
        <taxon>rosids</taxon>
        <taxon>fabids</taxon>
        <taxon>Fabales</taxon>
        <taxon>Fabaceae</taxon>
        <taxon>Papilionoideae</taxon>
        <taxon>50 kb inversion clade</taxon>
        <taxon>NPAAA clade</taxon>
        <taxon>indigoferoid/millettioid clade</taxon>
        <taxon>Phaseoleae</taxon>
        <taxon>Phaseolus</taxon>
    </lineage>
</organism>
<dbReference type="OMA" id="RFNGHAN"/>
<accession>V7C7E3</accession>
<reference evidence="3" key="1">
    <citation type="journal article" date="2014" name="Nat. Genet.">
        <title>A reference genome for common bean and genome-wide analysis of dual domestications.</title>
        <authorList>
            <person name="Schmutz J."/>
            <person name="McClean P.E."/>
            <person name="Mamidi S."/>
            <person name="Wu G.A."/>
            <person name="Cannon S.B."/>
            <person name="Grimwood J."/>
            <person name="Jenkins J."/>
            <person name="Shu S."/>
            <person name="Song Q."/>
            <person name="Chavarro C."/>
            <person name="Torres-Torres M."/>
            <person name="Geffroy V."/>
            <person name="Moghaddam S.M."/>
            <person name="Gao D."/>
            <person name="Abernathy B."/>
            <person name="Barry K."/>
            <person name="Blair M."/>
            <person name="Brick M.A."/>
            <person name="Chovatia M."/>
            <person name="Gepts P."/>
            <person name="Goodstein D.M."/>
            <person name="Gonzales M."/>
            <person name="Hellsten U."/>
            <person name="Hyten D.L."/>
            <person name="Jia G."/>
            <person name="Kelly J.D."/>
            <person name="Kudrna D."/>
            <person name="Lee R."/>
            <person name="Richard M.M."/>
            <person name="Miklas P.N."/>
            <person name="Osorno J.M."/>
            <person name="Rodrigues J."/>
            <person name="Thareau V."/>
            <person name="Urrea C.A."/>
            <person name="Wang M."/>
            <person name="Yu Y."/>
            <person name="Zhang M."/>
            <person name="Wing R.A."/>
            <person name="Cregan P.B."/>
            <person name="Rokhsar D.S."/>
            <person name="Jackson S.A."/>
        </authorList>
    </citation>
    <scope>NUCLEOTIDE SEQUENCE [LARGE SCALE GENOMIC DNA]</scope>
    <source>
        <strain evidence="3">cv. G19833</strain>
    </source>
</reference>
<dbReference type="OrthoDB" id="1419130at2759"/>
<protein>
    <submittedName>
        <fullName evidence="2">Uncharacterized protein</fullName>
    </submittedName>
</protein>
<dbReference type="Gramene" id="ESW24831">
    <property type="protein sequence ID" value="ESW24831"/>
    <property type="gene ID" value="PHAVU_004G164100g"/>
</dbReference>
<dbReference type="AlphaFoldDB" id="V7C7E3"/>
<name>V7C7E3_PHAVU</name>
<dbReference type="Proteomes" id="UP000000226">
    <property type="component" value="Chromosome 4"/>
</dbReference>
<feature type="region of interest" description="Disordered" evidence="1">
    <location>
        <begin position="251"/>
        <end position="281"/>
    </location>
</feature>
<evidence type="ECO:0000313" key="3">
    <source>
        <dbReference type="Proteomes" id="UP000000226"/>
    </source>
</evidence>
<evidence type="ECO:0000256" key="1">
    <source>
        <dbReference type="SAM" id="MobiDB-lite"/>
    </source>
</evidence>
<sequence>MGNNNVACFYRHRGSLPFPCHLQLGRYASINLTTSVFYKWDDGSYSDKAEVSYTVEGSTCNLMLNRCVEQNGHVSFVSLLLHDSIACLQGEKLCLHITKFETGFITMEYKSNSSFIAWTRTEKNVDAWGGVTDTKLYFYGTANRCGLLVCQSKKNDYHGEVKAVTTAHYFVHSNGTGAVNRSSETTDVGFSVVVKVGTSDGKFDITVEGPERHPVSALLYMFDEVNRSGIWKPSMCPHCSNIRRKQSRMFWPSDSEDSDGVPLRPHHGSQKNEASIANGGRFNGHANGSSIRCKYFYGFN</sequence>
<proteinExistence type="predicted"/>
<keyword evidence="3" id="KW-1185">Reference proteome</keyword>
<gene>
    <name evidence="2" type="ORF">PHAVU_004G164100g</name>
</gene>
<dbReference type="EMBL" id="CM002291">
    <property type="protein sequence ID" value="ESW24831.1"/>
    <property type="molecule type" value="Genomic_DNA"/>
</dbReference>
<evidence type="ECO:0000313" key="2">
    <source>
        <dbReference type="EMBL" id="ESW24831.1"/>
    </source>
</evidence>